<keyword evidence="4 7" id="KW-0521">NADP</keyword>
<gene>
    <name evidence="7" type="primary">zwf</name>
    <name evidence="11" type="ORF">CLV47_102419</name>
</gene>
<feature type="domain" description="Glucose-6-phosphate dehydrogenase C-terminal" evidence="10">
    <location>
        <begin position="283"/>
        <end position="576"/>
    </location>
</feature>
<comment type="function">
    <text evidence="7">Catalyzes the oxidation of glucose 6-phosphate to 6-phosphogluconolactone.</text>
</comment>
<feature type="binding site" evidence="7">
    <location>
        <position position="241"/>
    </location>
    <ligand>
        <name>NADP(+)</name>
        <dbReference type="ChEBI" id="CHEBI:58349"/>
    </ligand>
</feature>
<comment type="pathway">
    <text evidence="1 7">Carbohydrate degradation; pentose phosphate pathway; D-ribulose 5-phosphate from D-glucose 6-phosphate (oxidative stage): step 1/3.</text>
</comment>
<reference evidence="11 12" key="1">
    <citation type="submission" date="2018-03" db="EMBL/GenBank/DDBJ databases">
        <title>Genomic Encyclopedia of Archaeal and Bacterial Type Strains, Phase II (KMG-II): from individual species to whole genera.</title>
        <authorList>
            <person name="Goeker M."/>
        </authorList>
    </citation>
    <scope>NUCLEOTIDE SEQUENCE [LARGE SCALE GENOMIC DNA]</scope>
    <source>
        <strain evidence="11 12">DSM 100065</strain>
    </source>
</reference>
<feature type="compositionally biased region" description="Basic residues" evidence="8">
    <location>
        <begin position="11"/>
        <end position="27"/>
    </location>
</feature>
<dbReference type="InterPro" id="IPR001282">
    <property type="entry name" value="G6P_DH"/>
</dbReference>
<feature type="active site" description="Proton acceptor" evidence="7">
    <location>
        <position position="333"/>
    </location>
</feature>
<evidence type="ECO:0000259" key="10">
    <source>
        <dbReference type="Pfam" id="PF02781"/>
    </source>
</evidence>
<evidence type="ECO:0000256" key="1">
    <source>
        <dbReference type="ARBA" id="ARBA00004937"/>
    </source>
</evidence>
<evidence type="ECO:0000313" key="11">
    <source>
        <dbReference type="EMBL" id="PRZ43728.1"/>
    </source>
</evidence>
<comment type="caution">
    <text evidence="11">The sequence shown here is derived from an EMBL/GenBank/DDBJ whole genome shotgun (WGS) entry which is preliminary data.</text>
</comment>
<feature type="binding site" evidence="7">
    <location>
        <position position="431"/>
    </location>
    <ligand>
        <name>substrate</name>
    </ligand>
</feature>
<protein>
    <recommendedName>
        <fullName evidence="7">Glucose-6-phosphate 1-dehydrogenase</fullName>
        <shortName evidence="7">G6PD</shortName>
        <ecNumber evidence="7">1.1.1.49</ecNumber>
    </recommendedName>
</protein>
<dbReference type="PIRSF" id="PIRSF000110">
    <property type="entry name" value="G6PD"/>
    <property type="match status" value="1"/>
</dbReference>
<dbReference type="Proteomes" id="UP000237752">
    <property type="component" value="Unassembled WGS sequence"/>
</dbReference>
<feature type="binding site" evidence="7">
    <location>
        <position position="275"/>
    </location>
    <ligand>
        <name>substrate</name>
    </ligand>
</feature>
<feature type="binding site" evidence="7">
    <location>
        <position position="271"/>
    </location>
    <ligand>
        <name>substrate</name>
    </ligand>
</feature>
<dbReference type="SUPFAM" id="SSF55347">
    <property type="entry name" value="Glyceraldehyde-3-phosphate dehydrogenase-like, C-terminal domain"/>
    <property type="match status" value="1"/>
</dbReference>
<keyword evidence="5 7" id="KW-0560">Oxidoreductase</keyword>
<dbReference type="AlphaFoldDB" id="A0A2T1A5W7"/>
<sequence>MSDKARGNKSAAKKASKSAKSTTKKTTKSAAAKTPSTPKPDVVVEPADTAAELPPRSIDSSHAEFVAATSLAPLANPLRDRQDRRLPHMPEPCALVVFGITGDLARKKLLPAVYDIANRGLLPANFVLIGFARRDWEDGDFASLAHDAAKEHARTPWDEGVWQRLANNIKFVSGSFDDDKAFDRLARTLTDLSDSHGIVGNAAFYLSIPPAFFQTVLRQIERTGMANNHAAGGWRRVVVEKPFGHDLPSSKELNDLVDDVFTWRDVYRIDHYLGKETVQNLFAFRFANTLFEPVWNSHYVDSVQITMAEDVGIGGRAAFYDQTGAARDVLQNHLLQLLALTAMEEPVRFIPSAIRTEKLKVLRAVSLPADLRGNAIRGQYRQGWLAGERAVGYLQEDDVPDDSTTETFAAIKLHIETRRWAGVPFYLRTGKRLPRRVTEIALTFRQAPHLPFAPTDTDELGHNQLVIRVQPDEGVTLRFGSKVPGTVMEVRDVAMDFLYGETFTEGSPEAYERLLLDVLLGDATLFPLNEEVEASWAVVDQLEDFWEGQKPFDYRAGEWGPPEADRMLARDGRAWRRP</sequence>
<dbReference type="NCBIfam" id="TIGR00871">
    <property type="entry name" value="zwf"/>
    <property type="match status" value="1"/>
</dbReference>
<dbReference type="RefSeq" id="WP_106347849.1">
    <property type="nucleotide sequence ID" value="NZ_PVUE01000002.1"/>
</dbReference>
<dbReference type="PANTHER" id="PTHR23429">
    <property type="entry name" value="GLUCOSE-6-PHOSPHATE 1-DEHYDROGENASE G6PD"/>
    <property type="match status" value="1"/>
</dbReference>
<dbReference type="InterPro" id="IPR022675">
    <property type="entry name" value="G6P_DH_C"/>
</dbReference>
<feature type="domain" description="Glucose-6-phosphate dehydrogenase NAD-binding" evidence="9">
    <location>
        <begin position="96"/>
        <end position="280"/>
    </location>
</feature>
<evidence type="ECO:0000256" key="3">
    <source>
        <dbReference type="ARBA" id="ARBA00022526"/>
    </source>
</evidence>
<dbReference type="PROSITE" id="PS00069">
    <property type="entry name" value="G6P_DEHYDROGENASE"/>
    <property type="match status" value="1"/>
</dbReference>
<dbReference type="PRINTS" id="PR00079">
    <property type="entry name" value="G6PDHDRGNASE"/>
</dbReference>
<dbReference type="HAMAP" id="MF_00966">
    <property type="entry name" value="G6PD"/>
    <property type="match status" value="1"/>
</dbReference>
<comment type="caution">
    <text evidence="7">Lacks conserved residue(s) required for the propagation of feature annotation.</text>
</comment>
<feature type="compositionally biased region" description="Low complexity" evidence="8">
    <location>
        <begin position="28"/>
        <end position="40"/>
    </location>
</feature>
<proteinExistence type="inferred from homology"/>
<comment type="catalytic activity">
    <reaction evidence="7">
        <text>D-glucose 6-phosphate + NADP(+) = 6-phospho-D-glucono-1,5-lactone + NADPH + H(+)</text>
        <dbReference type="Rhea" id="RHEA:15841"/>
        <dbReference type="ChEBI" id="CHEBI:15378"/>
        <dbReference type="ChEBI" id="CHEBI:57783"/>
        <dbReference type="ChEBI" id="CHEBI:57955"/>
        <dbReference type="ChEBI" id="CHEBI:58349"/>
        <dbReference type="ChEBI" id="CHEBI:61548"/>
        <dbReference type="EC" id="1.1.1.49"/>
    </reaction>
</comment>
<evidence type="ECO:0000256" key="2">
    <source>
        <dbReference type="ARBA" id="ARBA00009975"/>
    </source>
</evidence>
<evidence type="ECO:0000256" key="4">
    <source>
        <dbReference type="ARBA" id="ARBA00022857"/>
    </source>
</evidence>
<keyword evidence="3 7" id="KW-0313">Glucose metabolism</keyword>
<dbReference type="GO" id="GO:0005829">
    <property type="term" value="C:cytosol"/>
    <property type="evidence" value="ECO:0007669"/>
    <property type="project" value="TreeGrafter"/>
</dbReference>
<dbReference type="GO" id="GO:0009051">
    <property type="term" value="P:pentose-phosphate shunt, oxidative branch"/>
    <property type="evidence" value="ECO:0007669"/>
    <property type="project" value="TreeGrafter"/>
</dbReference>
<feature type="binding site" evidence="7">
    <location>
        <position position="133"/>
    </location>
    <ligand>
        <name>NADP(+)</name>
        <dbReference type="ChEBI" id="CHEBI:58349"/>
    </ligand>
</feature>
<evidence type="ECO:0000313" key="12">
    <source>
        <dbReference type="Proteomes" id="UP000237752"/>
    </source>
</evidence>
<dbReference type="EMBL" id="PVUE01000002">
    <property type="protein sequence ID" value="PRZ43728.1"/>
    <property type="molecule type" value="Genomic_DNA"/>
</dbReference>
<evidence type="ECO:0000256" key="6">
    <source>
        <dbReference type="ARBA" id="ARBA00023277"/>
    </source>
</evidence>
<dbReference type="SUPFAM" id="SSF51735">
    <property type="entry name" value="NAD(P)-binding Rossmann-fold domains"/>
    <property type="match status" value="1"/>
</dbReference>
<evidence type="ECO:0000259" key="9">
    <source>
        <dbReference type="Pfam" id="PF00479"/>
    </source>
</evidence>
<dbReference type="OrthoDB" id="9802739at2"/>
<dbReference type="UniPathway" id="UPA00115">
    <property type="reaction ID" value="UER00408"/>
</dbReference>
<dbReference type="InterPro" id="IPR036291">
    <property type="entry name" value="NAD(P)-bd_dom_sf"/>
</dbReference>
<feature type="binding site" evidence="7">
    <location>
        <position position="309"/>
    </location>
    <ligand>
        <name>substrate</name>
    </ligand>
</feature>
<accession>A0A2T1A5W7</accession>
<evidence type="ECO:0000256" key="5">
    <source>
        <dbReference type="ARBA" id="ARBA00023002"/>
    </source>
</evidence>
<dbReference type="InterPro" id="IPR019796">
    <property type="entry name" value="G6P_DH_AS"/>
</dbReference>
<dbReference type="InterPro" id="IPR022674">
    <property type="entry name" value="G6P_DH_NAD-bd"/>
</dbReference>
<organism evidence="11 12">
    <name type="scientific">Antricoccus suffuscus</name>
    <dbReference type="NCBI Taxonomy" id="1629062"/>
    <lineage>
        <taxon>Bacteria</taxon>
        <taxon>Bacillati</taxon>
        <taxon>Actinomycetota</taxon>
        <taxon>Actinomycetes</taxon>
        <taxon>Geodermatophilales</taxon>
        <taxon>Antricoccaceae</taxon>
        <taxon>Antricoccus</taxon>
    </lineage>
</organism>
<keyword evidence="12" id="KW-1185">Reference proteome</keyword>
<dbReference type="GO" id="GO:0050661">
    <property type="term" value="F:NADP binding"/>
    <property type="evidence" value="ECO:0007669"/>
    <property type="project" value="UniProtKB-UniRule"/>
</dbReference>
<feature type="binding site" evidence="7">
    <location>
        <position position="328"/>
    </location>
    <ligand>
        <name>substrate</name>
    </ligand>
</feature>
<dbReference type="PANTHER" id="PTHR23429:SF0">
    <property type="entry name" value="GLUCOSE-6-PHOSPHATE 1-DEHYDROGENASE"/>
    <property type="match status" value="1"/>
</dbReference>
<dbReference type="GO" id="GO:0006006">
    <property type="term" value="P:glucose metabolic process"/>
    <property type="evidence" value="ECO:0007669"/>
    <property type="project" value="UniProtKB-KW"/>
</dbReference>
<keyword evidence="6 7" id="KW-0119">Carbohydrate metabolism</keyword>
<name>A0A2T1A5W7_9ACTN</name>
<dbReference type="Gene3D" id="3.30.360.10">
    <property type="entry name" value="Dihydrodipicolinate Reductase, domain 2"/>
    <property type="match status" value="1"/>
</dbReference>
<dbReference type="GO" id="GO:0004345">
    <property type="term" value="F:glucose-6-phosphate dehydrogenase activity"/>
    <property type="evidence" value="ECO:0007669"/>
    <property type="project" value="UniProtKB-UniRule"/>
</dbReference>
<comment type="similarity">
    <text evidence="2 7">Belongs to the glucose-6-phosphate dehydrogenase family.</text>
</comment>
<dbReference type="EC" id="1.1.1.49" evidence="7"/>
<evidence type="ECO:0000256" key="8">
    <source>
        <dbReference type="SAM" id="MobiDB-lite"/>
    </source>
</evidence>
<dbReference type="Pfam" id="PF00479">
    <property type="entry name" value="G6PD_N"/>
    <property type="match status" value="1"/>
</dbReference>
<dbReference type="Gene3D" id="3.40.50.720">
    <property type="entry name" value="NAD(P)-binding Rossmann-like Domain"/>
    <property type="match status" value="1"/>
</dbReference>
<feature type="region of interest" description="Disordered" evidence="8">
    <location>
        <begin position="1"/>
        <end position="55"/>
    </location>
</feature>
<dbReference type="Pfam" id="PF02781">
    <property type="entry name" value="G6PD_C"/>
    <property type="match status" value="1"/>
</dbReference>
<evidence type="ECO:0000256" key="7">
    <source>
        <dbReference type="HAMAP-Rule" id="MF_00966"/>
    </source>
</evidence>